<dbReference type="EMBL" id="FOWQ01000001">
    <property type="protein sequence ID" value="SFO69141.1"/>
    <property type="molecule type" value="Genomic_DNA"/>
</dbReference>
<dbReference type="InterPro" id="IPR031493">
    <property type="entry name" value="Zinc_ribbon_15"/>
</dbReference>
<evidence type="ECO:0000259" key="1">
    <source>
        <dbReference type="Pfam" id="PF17032"/>
    </source>
</evidence>
<keyword evidence="3" id="KW-1185">Reference proteome</keyword>
<accession>A0A1I5J9U5</accession>
<gene>
    <name evidence="2" type="ORF">SAMN05660464_0560</name>
</gene>
<dbReference type="OrthoDB" id="4377018at2"/>
<evidence type="ECO:0000313" key="2">
    <source>
        <dbReference type="EMBL" id="SFO69141.1"/>
    </source>
</evidence>
<evidence type="ECO:0000313" key="3">
    <source>
        <dbReference type="Proteomes" id="UP000198857"/>
    </source>
</evidence>
<dbReference type="AlphaFoldDB" id="A0A1I5J9U5"/>
<feature type="domain" description="Zinc-ribbon 15" evidence="1">
    <location>
        <begin position="21"/>
        <end position="66"/>
    </location>
</feature>
<sequence>MFLLFGFGTKQKHLGPGAVRTCPRCSNTTQWARIRQFRQFSVFFVPVARWRRQTLEVCGVCGTAVEV</sequence>
<proteinExistence type="predicted"/>
<organism evidence="2 3">
    <name type="scientific">Geodermatophilus dictyosporus</name>
    <dbReference type="NCBI Taxonomy" id="1523247"/>
    <lineage>
        <taxon>Bacteria</taxon>
        <taxon>Bacillati</taxon>
        <taxon>Actinomycetota</taxon>
        <taxon>Actinomycetes</taxon>
        <taxon>Geodermatophilales</taxon>
        <taxon>Geodermatophilaceae</taxon>
        <taxon>Geodermatophilus</taxon>
    </lineage>
</organism>
<dbReference type="STRING" id="1523247.SAMN05660464_0560"/>
<dbReference type="RefSeq" id="WP_091106590.1">
    <property type="nucleotide sequence ID" value="NZ_FOWQ01000001.1"/>
</dbReference>
<reference evidence="3" key="1">
    <citation type="submission" date="2016-10" db="EMBL/GenBank/DDBJ databases">
        <authorList>
            <person name="Varghese N."/>
            <person name="Submissions S."/>
        </authorList>
    </citation>
    <scope>NUCLEOTIDE SEQUENCE [LARGE SCALE GENOMIC DNA]</scope>
    <source>
        <strain evidence="3">DSM 44208</strain>
    </source>
</reference>
<dbReference type="Proteomes" id="UP000198857">
    <property type="component" value="Unassembled WGS sequence"/>
</dbReference>
<dbReference type="Pfam" id="PF17032">
    <property type="entry name" value="Zn_ribbon_15"/>
    <property type="match status" value="1"/>
</dbReference>
<protein>
    <recommendedName>
        <fullName evidence="1">Zinc-ribbon 15 domain-containing protein</fullName>
    </recommendedName>
</protein>
<name>A0A1I5J9U5_9ACTN</name>